<reference evidence="4" key="1">
    <citation type="submission" date="2016-10" db="EMBL/GenBank/DDBJ databases">
        <authorList>
            <person name="Varghese N."/>
            <person name="Submissions S."/>
        </authorList>
    </citation>
    <scope>NUCLEOTIDE SEQUENCE [LARGE SCALE GENOMIC DNA]</scope>
    <source>
        <strain evidence="4">DSM 44637</strain>
    </source>
</reference>
<dbReference type="OrthoDB" id="5382443at2"/>
<keyword evidence="5" id="KW-1185">Reference proteome</keyword>
<dbReference type="EMBL" id="JAAGNC010000195">
    <property type="protein sequence ID" value="NEC61566.1"/>
    <property type="molecule type" value="Genomic_DNA"/>
</dbReference>
<evidence type="ECO:0000313" key="3">
    <source>
        <dbReference type="EMBL" id="SFP46995.1"/>
    </source>
</evidence>
<evidence type="ECO:0000313" key="4">
    <source>
        <dbReference type="Proteomes" id="UP000199137"/>
    </source>
</evidence>
<dbReference type="RefSeq" id="WP_067579393.1">
    <property type="nucleotide sequence ID" value="NZ_FOWC01000005.1"/>
</dbReference>
<feature type="domain" description="SCO6045-like C-terminal" evidence="1">
    <location>
        <begin position="7"/>
        <end position="92"/>
    </location>
</feature>
<accession>A0A1I5QL97</accession>
<dbReference type="Pfam" id="PF26136">
    <property type="entry name" value="SCO6045_C"/>
    <property type="match status" value="1"/>
</dbReference>
<reference evidence="3" key="2">
    <citation type="submission" date="2016-10" db="EMBL/GenBank/DDBJ databases">
        <authorList>
            <person name="de Groot N.N."/>
        </authorList>
    </citation>
    <scope>NUCLEOTIDE SEQUENCE [LARGE SCALE GENOMIC DNA]</scope>
    <source>
        <strain evidence="3">DSM 44637</strain>
    </source>
</reference>
<dbReference type="Proteomes" id="UP000199137">
    <property type="component" value="Unassembled WGS sequence"/>
</dbReference>
<dbReference type="InterPro" id="IPR058711">
    <property type="entry name" value="SCO6045-like_C"/>
</dbReference>
<reference evidence="2 5" key="3">
    <citation type="submission" date="2020-01" db="EMBL/GenBank/DDBJ databases">
        <title>Insect and environment-associated Actinomycetes.</title>
        <authorList>
            <person name="Currrie C."/>
            <person name="Chevrette M."/>
            <person name="Carlson C."/>
            <person name="Stubbendieck R."/>
            <person name="Wendt-Pienkowski E."/>
        </authorList>
    </citation>
    <scope>NUCLEOTIDE SEQUENCE [LARGE SCALE GENOMIC DNA]</scope>
    <source>
        <strain evidence="2 5">SID8386</strain>
    </source>
</reference>
<dbReference type="AlphaFoldDB" id="A0A1I5QL97"/>
<protein>
    <recommendedName>
        <fullName evidence="1">SCO6045-like C-terminal domain-containing protein</fullName>
    </recommendedName>
</protein>
<sequence length="108" mass="12491">MSREELAARQAALLDSLLTGTEAPSGFDASRLRIEADVLLAKRRRLVAYLRPDLPETLGSRYRPLFDAYAAERPKTTSIRAREYADAFAEWLITRGDLPKPRRRWFRR</sequence>
<proteinExistence type="predicted"/>
<name>A0A1I5QL97_9PSEU</name>
<organism evidence="3 4">
    <name type="scientific">Amycolatopsis rubida</name>
    <dbReference type="NCBI Taxonomy" id="112413"/>
    <lineage>
        <taxon>Bacteria</taxon>
        <taxon>Bacillati</taxon>
        <taxon>Actinomycetota</taxon>
        <taxon>Actinomycetes</taxon>
        <taxon>Pseudonocardiales</taxon>
        <taxon>Pseudonocardiaceae</taxon>
        <taxon>Amycolatopsis</taxon>
    </lineage>
</organism>
<evidence type="ECO:0000313" key="5">
    <source>
        <dbReference type="Proteomes" id="UP000470404"/>
    </source>
</evidence>
<evidence type="ECO:0000259" key="1">
    <source>
        <dbReference type="Pfam" id="PF26136"/>
    </source>
</evidence>
<evidence type="ECO:0000313" key="2">
    <source>
        <dbReference type="EMBL" id="NEC61566.1"/>
    </source>
</evidence>
<dbReference type="EMBL" id="FOWC01000005">
    <property type="protein sequence ID" value="SFP46995.1"/>
    <property type="molecule type" value="Genomic_DNA"/>
</dbReference>
<dbReference type="Proteomes" id="UP000470404">
    <property type="component" value="Unassembled WGS sequence"/>
</dbReference>
<dbReference type="STRING" id="112413.SAMN05421854_105365"/>
<gene>
    <name evidence="2" type="ORF">G3I59_39735</name>
    <name evidence="3" type="ORF">SAMN05421854_105365</name>
</gene>